<feature type="transmembrane region" description="Helical" evidence="1">
    <location>
        <begin position="21"/>
        <end position="41"/>
    </location>
</feature>
<feature type="transmembrane region" description="Helical" evidence="1">
    <location>
        <begin position="304"/>
        <end position="326"/>
    </location>
</feature>
<feature type="transmembrane region" description="Helical" evidence="1">
    <location>
        <begin position="273"/>
        <end position="292"/>
    </location>
</feature>
<feature type="transmembrane region" description="Helical" evidence="1">
    <location>
        <begin position="71"/>
        <end position="89"/>
    </location>
</feature>
<comment type="caution">
    <text evidence="2">The sequence shown here is derived from an EMBL/GenBank/DDBJ whole genome shotgun (WGS) entry which is preliminary data.</text>
</comment>
<feature type="transmembrane region" description="Helical" evidence="1">
    <location>
        <begin position="242"/>
        <end position="261"/>
    </location>
</feature>
<keyword evidence="1" id="KW-0812">Transmembrane</keyword>
<dbReference type="EMBL" id="DSDK01000122">
    <property type="protein sequence ID" value="HDR50407.1"/>
    <property type="molecule type" value="Genomic_DNA"/>
</dbReference>
<gene>
    <name evidence="2" type="ORF">ENN90_02135</name>
</gene>
<dbReference type="PANTHER" id="PTHR31061:SF24">
    <property type="entry name" value="LD22376P"/>
    <property type="match status" value="1"/>
</dbReference>
<proteinExistence type="predicted"/>
<keyword evidence="1" id="KW-0472">Membrane</keyword>
<name>A0A831PKN6_9BACT</name>
<feature type="transmembrane region" description="Helical" evidence="1">
    <location>
        <begin position="131"/>
        <end position="148"/>
    </location>
</feature>
<protein>
    <submittedName>
        <fullName evidence="2">DUF5009 domain-containing protein</fullName>
    </submittedName>
</protein>
<sequence>MNQKNQKETVPTGTRLLSLDFFRGITMFLLVAEGTALWSVLTKDPISGTFLEPFFRQFHHHPWAGLRFWDLVQPFFMFIVGVAMPFSYAKRRRRGDSKQKITWHIIQRCLLLLAFGVGLHCGYRRELVWELWNVLSQLSVTIIIAYFLMRYKPSIQIIVSFGLLLLTEILYRTFPLEGYNQPFVKDHNFGSWMDMVLMGKINRGGGWVAINFIPTAAHTIWGVVAGQLLLSEKPAGEKLKKLVIGGLLILAAGYLLHWTSVTPIIKRISTSSFVLASGGWSLLVLALSYWFIDIKKINRWIFPFVIVGMNPIFIYLFSNTVGGQWFNGFVGIFTKGFLSWFNAPEFLMALVTSLTVLALEWLLCYYLYRKRIFFKI</sequence>
<feature type="transmembrane region" description="Helical" evidence="1">
    <location>
        <begin position="207"/>
        <end position="230"/>
    </location>
</feature>
<accession>A0A831PKN6</accession>
<dbReference type="Proteomes" id="UP000886047">
    <property type="component" value="Unassembled WGS sequence"/>
</dbReference>
<organism evidence="2">
    <name type="scientific">Mariniphaga anaerophila</name>
    <dbReference type="NCBI Taxonomy" id="1484053"/>
    <lineage>
        <taxon>Bacteria</taxon>
        <taxon>Pseudomonadati</taxon>
        <taxon>Bacteroidota</taxon>
        <taxon>Bacteroidia</taxon>
        <taxon>Marinilabiliales</taxon>
        <taxon>Prolixibacteraceae</taxon>
        <taxon>Mariniphaga</taxon>
    </lineage>
</organism>
<evidence type="ECO:0000313" key="2">
    <source>
        <dbReference type="EMBL" id="HDR50407.1"/>
    </source>
</evidence>
<feature type="transmembrane region" description="Helical" evidence="1">
    <location>
        <begin position="155"/>
        <end position="174"/>
    </location>
</feature>
<reference evidence="2" key="1">
    <citation type="journal article" date="2020" name="mSystems">
        <title>Genome- and Community-Level Interaction Insights into Carbon Utilization and Element Cycling Functions of Hydrothermarchaeota in Hydrothermal Sediment.</title>
        <authorList>
            <person name="Zhou Z."/>
            <person name="Liu Y."/>
            <person name="Xu W."/>
            <person name="Pan J."/>
            <person name="Luo Z.H."/>
            <person name="Li M."/>
        </authorList>
    </citation>
    <scope>NUCLEOTIDE SEQUENCE [LARGE SCALE GENOMIC DNA]</scope>
    <source>
        <strain evidence="2">SpSt-1217</strain>
    </source>
</reference>
<feature type="transmembrane region" description="Helical" evidence="1">
    <location>
        <begin position="346"/>
        <end position="368"/>
    </location>
</feature>
<dbReference type="AlphaFoldDB" id="A0A831PKN6"/>
<feature type="transmembrane region" description="Helical" evidence="1">
    <location>
        <begin position="101"/>
        <end position="119"/>
    </location>
</feature>
<evidence type="ECO:0000256" key="1">
    <source>
        <dbReference type="SAM" id="Phobius"/>
    </source>
</evidence>
<keyword evidence="1" id="KW-1133">Transmembrane helix</keyword>
<dbReference type="PANTHER" id="PTHR31061">
    <property type="entry name" value="LD22376P"/>
    <property type="match status" value="1"/>
</dbReference>